<dbReference type="RefSeq" id="WP_272775330.1">
    <property type="nucleotide sequence ID" value="NZ_JAQQLI010000002.1"/>
</dbReference>
<feature type="domain" description="Response regulatory" evidence="4">
    <location>
        <begin position="2"/>
        <end position="116"/>
    </location>
</feature>
<dbReference type="Gene3D" id="3.40.50.2300">
    <property type="match status" value="1"/>
</dbReference>
<feature type="DNA-binding region" description="OmpR/PhoB-type" evidence="3">
    <location>
        <begin position="124"/>
        <end position="222"/>
    </location>
</feature>
<keyword evidence="1 3" id="KW-0238">DNA-binding</keyword>
<comment type="caution">
    <text evidence="6">The sequence shown here is derived from an EMBL/GenBank/DDBJ whole genome shotgun (WGS) entry which is preliminary data.</text>
</comment>
<evidence type="ECO:0000259" key="4">
    <source>
        <dbReference type="PROSITE" id="PS50110"/>
    </source>
</evidence>
<dbReference type="SUPFAM" id="SSF52172">
    <property type="entry name" value="CheY-like"/>
    <property type="match status" value="1"/>
</dbReference>
<protein>
    <submittedName>
        <fullName evidence="6">Response regulator transcription factor</fullName>
    </submittedName>
</protein>
<organism evidence="6 7">
    <name type="scientific">Rhodoplanes tepidamans</name>
    <name type="common">Rhodoplanes cryptolactis</name>
    <dbReference type="NCBI Taxonomy" id="200616"/>
    <lineage>
        <taxon>Bacteria</taxon>
        <taxon>Pseudomonadati</taxon>
        <taxon>Pseudomonadota</taxon>
        <taxon>Alphaproteobacteria</taxon>
        <taxon>Hyphomicrobiales</taxon>
        <taxon>Nitrobacteraceae</taxon>
        <taxon>Rhodoplanes</taxon>
    </lineage>
</organism>
<feature type="modified residue" description="4-aspartylphosphate" evidence="2">
    <location>
        <position position="51"/>
    </location>
</feature>
<dbReference type="InterPro" id="IPR036388">
    <property type="entry name" value="WH-like_DNA-bd_sf"/>
</dbReference>
<evidence type="ECO:0000256" key="1">
    <source>
        <dbReference type="ARBA" id="ARBA00023125"/>
    </source>
</evidence>
<gene>
    <name evidence="6" type="ORF">PQJ73_02190</name>
</gene>
<proteinExistence type="predicted"/>
<dbReference type="PANTHER" id="PTHR48111:SF36">
    <property type="entry name" value="TRANSCRIPTIONAL REGULATORY PROTEIN CUTR"/>
    <property type="match status" value="1"/>
</dbReference>
<dbReference type="Pfam" id="PF00072">
    <property type="entry name" value="Response_reg"/>
    <property type="match status" value="1"/>
</dbReference>
<dbReference type="InterPro" id="IPR001867">
    <property type="entry name" value="OmpR/PhoB-type_DNA-bd"/>
</dbReference>
<dbReference type="Pfam" id="PF00486">
    <property type="entry name" value="Trans_reg_C"/>
    <property type="match status" value="1"/>
</dbReference>
<evidence type="ECO:0000259" key="5">
    <source>
        <dbReference type="PROSITE" id="PS51755"/>
    </source>
</evidence>
<dbReference type="EMBL" id="JAQQLI010000002">
    <property type="protein sequence ID" value="MDC7784480.1"/>
    <property type="molecule type" value="Genomic_DNA"/>
</dbReference>
<dbReference type="PROSITE" id="PS51755">
    <property type="entry name" value="OMPR_PHOB"/>
    <property type="match status" value="1"/>
</dbReference>
<dbReference type="SMART" id="SM00448">
    <property type="entry name" value="REC"/>
    <property type="match status" value="1"/>
</dbReference>
<dbReference type="SMART" id="SM00862">
    <property type="entry name" value="Trans_reg_C"/>
    <property type="match status" value="1"/>
</dbReference>
<dbReference type="Gene3D" id="1.10.10.10">
    <property type="entry name" value="Winged helix-like DNA-binding domain superfamily/Winged helix DNA-binding domain"/>
    <property type="match status" value="1"/>
</dbReference>
<dbReference type="Proteomes" id="UP001165652">
    <property type="component" value="Unassembled WGS sequence"/>
</dbReference>
<reference evidence="6" key="2">
    <citation type="submission" date="2023-02" db="EMBL/GenBank/DDBJ databases">
        <authorList>
            <person name="Rayyan A."/>
            <person name="Meyer T."/>
            <person name="Kyndt J.A."/>
        </authorList>
    </citation>
    <scope>NUCLEOTIDE SEQUENCE</scope>
    <source>
        <strain evidence="6">DSM 9987</strain>
    </source>
</reference>
<name>A0ABT5J4B6_RHOTP</name>
<keyword evidence="7" id="KW-1185">Reference proteome</keyword>
<dbReference type="PANTHER" id="PTHR48111">
    <property type="entry name" value="REGULATOR OF RPOS"/>
    <property type="match status" value="1"/>
</dbReference>
<dbReference type="CDD" id="cd00383">
    <property type="entry name" value="trans_reg_C"/>
    <property type="match status" value="1"/>
</dbReference>
<dbReference type="PROSITE" id="PS50110">
    <property type="entry name" value="RESPONSE_REGULATORY"/>
    <property type="match status" value="1"/>
</dbReference>
<reference evidence="6" key="1">
    <citation type="journal article" date="2023" name="Microbiol Resour">
        <title>Genome Sequences of Rhodoplanes serenus and Two Thermotolerant Strains, Rhodoplanes tepidamans and 'Rhodoplanes cryptolactis,' Further Refine the Genus.</title>
        <authorList>
            <person name="Rayyan A.A."/>
            <person name="Kyndt J.A."/>
        </authorList>
    </citation>
    <scope>NUCLEOTIDE SEQUENCE</scope>
    <source>
        <strain evidence="6">DSM 9987</strain>
    </source>
</reference>
<keyword evidence="2" id="KW-0597">Phosphoprotein</keyword>
<evidence type="ECO:0000313" key="6">
    <source>
        <dbReference type="EMBL" id="MDC7784480.1"/>
    </source>
</evidence>
<evidence type="ECO:0000313" key="7">
    <source>
        <dbReference type="Proteomes" id="UP001165652"/>
    </source>
</evidence>
<dbReference type="InterPro" id="IPR011006">
    <property type="entry name" value="CheY-like_superfamily"/>
</dbReference>
<feature type="domain" description="OmpR/PhoB-type" evidence="5">
    <location>
        <begin position="124"/>
        <end position="222"/>
    </location>
</feature>
<dbReference type="CDD" id="cd17624">
    <property type="entry name" value="REC_OmpR_PmrA-like"/>
    <property type="match status" value="1"/>
</dbReference>
<dbReference type="InterPro" id="IPR039420">
    <property type="entry name" value="WalR-like"/>
</dbReference>
<evidence type="ECO:0000256" key="2">
    <source>
        <dbReference type="PROSITE-ProRule" id="PRU00169"/>
    </source>
</evidence>
<accession>A0ABT5J4B6</accession>
<dbReference type="Gene3D" id="6.10.250.690">
    <property type="match status" value="1"/>
</dbReference>
<evidence type="ECO:0000256" key="3">
    <source>
        <dbReference type="PROSITE-ProRule" id="PRU01091"/>
    </source>
</evidence>
<sequence length="225" mass="24392">MRVLIVEDNEELGRLVVGGLAKAGHPAEHAATAGEARHMLAVETYDAVVLDLGLPDADGLTILREMRARQDPTAILVLTARAGVDDRVEGLRSGADDYLVKPFAFEELVARLEALSRRPRAMQGLTLVVANLSLDTAGKQAFVDEVPHVLSARELAVLEMLMRRKGRVVPKKLVEDQLFGAGGDLSSNAVEVYVHRLRRQLAECGARVTIHTVRGVGYMIAEAKA</sequence>
<dbReference type="InterPro" id="IPR001789">
    <property type="entry name" value="Sig_transdc_resp-reg_receiver"/>
</dbReference>